<feature type="compositionally biased region" description="Polar residues" evidence="2">
    <location>
        <begin position="56"/>
        <end position="65"/>
    </location>
</feature>
<feature type="compositionally biased region" description="Pro residues" evidence="2">
    <location>
        <begin position="346"/>
        <end position="362"/>
    </location>
</feature>
<feature type="compositionally biased region" description="Pro residues" evidence="2">
    <location>
        <begin position="597"/>
        <end position="608"/>
    </location>
</feature>
<feature type="compositionally biased region" description="Polar residues" evidence="2">
    <location>
        <begin position="400"/>
        <end position="420"/>
    </location>
</feature>
<gene>
    <name evidence="4" type="ORF">RDB_LOCUS191599</name>
</gene>
<feature type="compositionally biased region" description="Acidic residues" evidence="2">
    <location>
        <begin position="652"/>
        <end position="668"/>
    </location>
</feature>
<dbReference type="InterPro" id="IPR000571">
    <property type="entry name" value="Znf_CCCH"/>
</dbReference>
<name>A0A8H3I6T1_9AGAM</name>
<keyword evidence="1" id="KW-0479">Metal-binding</keyword>
<protein>
    <recommendedName>
        <fullName evidence="3">C3H1-type domain-containing protein</fullName>
    </recommendedName>
</protein>
<feature type="region of interest" description="Disordered" evidence="2">
    <location>
        <begin position="237"/>
        <end position="432"/>
    </location>
</feature>
<accession>A0A8H3I6T1</accession>
<keyword evidence="1" id="KW-0863">Zinc-finger</keyword>
<organism evidence="4 5">
    <name type="scientific">Rhizoctonia solani</name>
    <dbReference type="NCBI Taxonomy" id="456999"/>
    <lineage>
        <taxon>Eukaryota</taxon>
        <taxon>Fungi</taxon>
        <taxon>Dikarya</taxon>
        <taxon>Basidiomycota</taxon>
        <taxon>Agaricomycotina</taxon>
        <taxon>Agaricomycetes</taxon>
        <taxon>Cantharellales</taxon>
        <taxon>Ceratobasidiaceae</taxon>
        <taxon>Rhizoctonia</taxon>
    </lineage>
</organism>
<feature type="compositionally biased region" description="Basic and acidic residues" evidence="2">
    <location>
        <begin position="568"/>
        <end position="586"/>
    </location>
</feature>
<reference evidence="4" key="1">
    <citation type="submission" date="2021-01" db="EMBL/GenBank/DDBJ databases">
        <authorList>
            <person name="Kaushik A."/>
        </authorList>
    </citation>
    <scope>NUCLEOTIDE SEQUENCE</scope>
    <source>
        <strain evidence="4">AG5</strain>
    </source>
</reference>
<feature type="compositionally biased region" description="Polar residues" evidence="2">
    <location>
        <begin position="537"/>
        <end position="554"/>
    </location>
</feature>
<proteinExistence type="predicted"/>
<dbReference type="AlphaFoldDB" id="A0A8H3I6T1"/>
<feature type="compositionally biased region" description="Polar residues" evidence="2">
    <location>
        <begin position="610"/>
        <end position="641"/>
    </location>
</feature>
<evidence type="ECO:0000313" key="4">
    <source>
        <dbReference type="EMBL" id="CAE7233536.1"/>
    </source>
</evidence>
<dbReference type="EMBL" id="CAJNJQ010006633">
    <property type="protein sequence ID" value="CAE7233536.1"/>
    <property type="molecule type" value="Genomic_DNA"/>
</dbReference>
<feature type="domain" description="C3H1-type" evidence="3">
    <location>
        <begin position="9"/>
        <end position="36"/>
    </location>
</feature>
<feature type="compositionally biased region" description="Low complexity" evidence="2">
    <location>
        <begin position="237"/>
        <end position="258"/>
    </location>
</feature>
<comment type="caution">
    <text evidence="4">The sequence shown here is derived from an EMBL/GenBank/DDBJ whole genome shotgun (WGS) entry which is preliminary data.</text>
</comment>
<keyword evidence="1" id="KW-0862">Zinc</keyword>
<feature type="region of interest" description="Disordered" evidence="2">
    <location>
        <begin position="55"/>
        <end position="80"/>
    </location>
</feature>
<dbReference type="PROSITE" id="PS50103">
    <property type="entry name" value="ZF_C3H1"/>
    <property type="match status" value="1"/>
</dbReference>
<feature type="region of interest" description="Disordered" evidence="2">
    <location>
        <begin position="99"/>
        <end position="143"/>
    </location>
</feature>
<feature type="region of interest" description="Disordered" evidence="2">
    <location>
        <begin position="178"/>
        <end position="198"/>
    </location>
</feature>
<feature type="region of interest" description="Disordered" evidence="2">
    <location>
        <begin position="534"/>
        <end position="669"/>
    </location>
</feature>
<feature type="compositionally biased region" description="Acidic residues" evidence="2">
    <location>
        <begin position="297"/>
        <end position="314"/>
    </location>
</feature>
<feature type="zinc finger region" description="C3H1-type" evidence="1">
    <location>
        <begin position="9"/>
        <end position="36"/>
    </location>
</feature>
<evidence type="ECO:0000259" key="3">
    <source>
        <dbReference type="PROSITE" id="PS50103"/>
    </source>
</evidence>
<evidence type="ECO:0000313" key="5">
    <source>
        <dbReference type="Proteomes" id="UP000663827"/>
    </source>
</evidence>
<dbReference type="GO" id="GO:0008270">
    <property type="term" value="F:zinc ion binding"/>
    <property type="evidence" value="ECO:0007669"/>
    <property type="project" value="UniProtKB-KW"/>
</dbReference>
<dbReference type="Proteomes" id="UP000663827">
    <property type="component" value="Unassembled WGS sequence"/>
</dbReference>
<feature type="non-terminal residue" evidence="4">
    <location>
        <position position="1"/>
    </location>
</feature>
<evidence type="ECO:0000256" key="1">
    <source>
        <dbReference type="PROSITE-ProRule" id="PRU00723"/>
    </source>
</evidence>
<evidence type="ECO:0000256" key="2">
    <source>
        <dbReference type="SAM" id="MobiDB-lite"/>
    </source>
</evidence>
<feature type="compositionally biased region" description="Low complexity" evidence="2">
    <location>
        <begin position="179"/>
        <end position="198"/>
    </location>
</feature>
<feature type="compositionally biased region" description="Basic and acidic residues" evidence="2">
    <location>
        <begin position="71"/>
        <end position="80"/>
    </location>
</feature>
<sequence length="691" mass="75722">MSTPDPSWRVKRTPCPFYQSGRCVFKHKCNFIHDGDIHMRRSDVRAQVPVYRRTPENSVDSFSSSGEDEPVQEHRIDEHSAAAPSLVFSSIYGPRPNSTNRLNLTNIDLPVSPESLPHTPPRTSRPTSHHSVHNHVSITSPIPSRPLSSSLGIGIGGRAQGGLAEVFTALANSQAQAQSTALPPSSAGSLPSPLSLSPKSPASSIQEIIIKDEGYSLEQLPFKLTLSNQSSLLLNRTSRAAQRRSSSLSQRQDSLSSAGGDRQKRLTNLSAPERQSVGSVPKYPGDRPISVSSIEHVEEEGQADDEQDEEEQEIVNESPSFEALQPYPRDVSNEPSPDPTRQRFIPPAPPAPPPPPAAQPPKPHARNNSARHIDHELVIDELEERFGVEPTRRRRARSNAVPNSNPSGTSPNRSTSQPTGNKPDIIWERKPPIAIPKSSVNMVAARDMLGAMYAKRNQQVEEKVEEHSSDEQSFLPVDWDIGSMAGLDEEDTSSKHEVAVAPEPIVVQRAVPAVRRESTVARRESPVIQRKSLVIQRESTAIQLESTVIQPESTTARRESTTVPREPAAIRRESTSARRELVDVRRKSSASESRTPVPVPRPSSPIPPSQLTSQPDELPQTPSTASTLPETPNTLITQSTQPTPPSDHGFDETDTDDEHPEDLADLIEAEPVVLSTPRSVVLRREIGRETS</sequence>
<feature type="compositionally biased region" description="Basic and acidic residues" evidence="2">
    <location>
        <begin position="371"/>
        <end position="391"/>
    </location>
</feature>